<reference evidence="2" key="1">
    <citation type="journal article" date="2014" name="Genome Announc.">
        <title>Draft genome sequence of Rhodosporidium toruloides CECT1137, an oleaginous yeast of biotechnological interest.</title>
        <authorList>
            <person name="Morin N."/>
            <person name="Calcas X."/>
            <person name="Devillers H."/>
            <person name="Durrens P."/>
            <person name="Sherman D.J."/>
            <person name="Nicaud J.-M."/>
            <person name="Neuveglise C."/>
        </authorList>
    </citation>
    <scope>NUCLEOTIDE SEQUENCE</scope>
    <source>
        <strain evidence="2">CECT1137</strain>
    </source>
</reference>
<gene>
    <name evidence="2" type="ORF">RHTO0S_01e14268g</name>
</gene>
<protein>
    <submittedName>
        <fullName evidence="2">RHTO0S01e14268g1_1</fullName>
    </submittedName>
</protein>
<organism evidence="2">
    <name type="scientific">Rhodotorula toruloides</name>
    <name type="common">Yeast</name>
    <name type="synonym">Rhodosporidium toruloides</name>
    <dbReference type="NCBI Taxonomy" id="5286"/>
    <lineage>
        <taxon>Eukaryota</taxon>
        <taxon>Fungi</taxon>
        <taxon>Dikarya</taxon>
        <taxon>Basidiomycota</taxon>
        <taxon>Pucciniomycotina</taxon>
        <taxon>Microbotryomycetes</taxon>
        <taxon>Sporidiobolales</taxon>
        <taxon>Sporidiobolaceae</taxon>
        <taxon>Rhodotorula</taxon>
    </lineage>
</organism>
<sequence length="61" mass="6973">MDAAAWTPNSQSQRRKRPAKPASDSGSKGDTGKRVLMACLCCRRRKIRVRQYATCFRQSER</sequence>
<dbReference type="AlphaFoldDB" id="A0A061AL97"/>
<name>A0A061AL97_RHOTO</name>
<feature type="region of interest" description="Disordered" evidence="1">
    <location>
        <begin position="1"/>
        <end position="32"/>
    </location>
</feature>
<dbReference type="EMBL" id="LK052936">
    <property type="protein sequence ID" value="CDR36100.1"/>
    <property type="molecule type" value="Genomic_DNA"/>
</dbReference>
<accession>A0A061AL97</accession>
<evidence type="ECO:0000313" key="2">
    <source>
        <dbReference type="EMBL" id="CDR36100.1"/>
    </source>
</evidence>
<proteinExistence type="predicted"/>
<evidence type="ECO:0000256" key="1">
    <source>
        <dbReference type="SAM" id="MobiDB-lite"/>
    </source>
</evidence>